<comment type="caution">
    <text evidence="3">The sequence shown here is derived from an EMBL/GenBank/DDBJ whole genome shotgun (WGS) entry which is preliminary data.</text>
</comment>
<dbReference type="RefSeq" id="WP_378058387.1">
    <property type="nucleotide sequence ID" value="NZ_JBHSIS010000010.1"/>
</dbReference>
<feature type="domain" description="AAA+ ATPase" evidence="2">
    <location>
        <begin position="211"/>
        <end position="393"/>
    </location>
</feature>
<sequence length="504" mass="53668">MPLARAFSVALFGVDGVVVEIEADIGGGRPRTQIVGLPDASLNEAKERVRAAVRNSQRKWPDELITLALSPAALPKGGSSYDVALACAVLVAAGLEPGERLEKTVLLGELALDGRVRTVRGVLPGLLAARKAGLRRAIVPAAALAEAALVTDLEILGAEHLTEILDWLRGEPDTLREAAAQPPRTPADVPDLADVIGQPEARWALEVAAAGGHHLLLTGPPGTGKTMLAQRLPGLLPPLTDDQALEVTAIHSIAGLLTPEAPLVVTPPFIAPHHSSSVPALVGGGVGLAKPGAISAAHNGVLLLDEACEFVADRLEALRTALEEGEVRLARRDGVVRYPARFQLVMATNPCPCAPPREFDCTCTPIAKRRYLSRLSGPLLDRVDLRVRMRPITAMARADLAQPEPTAAVRARVLKARERAVERWKKHGWLTNAQAPGPTLRREFTLPRKATAILDRGLDIGAVTARGADRCLRVSWTLADLADEDLPTSDHVAAALEFRDRRVA</sequence>
<dbReference type="SMART" id="SM00382">
    <property type="entry name" value="AAA"/>
    <property type="match status" value="1"/>
</dbReference>
<organism evidence="3 4">
    <name type="scientific">Actinophytocola glycyrrhizae</name>
    <dbReference type="NCBI Taxonomy" id="2044873"/>
    <lineage>
        <taxon>Bacteria</taxon>
        <taxon>Bacillati</taxon>
        <taxon>Actinomycetota</taxon>
        <taxon>Actinomycetes</taxon>
        <taxon>Pseudonocardiales</taxon>
        <taxon>Pseudonocardiaceae</taxon>
    </lineage>
</organism>
<comment type="similarity">
    <text evidence="1">Belongs to the Mg-chelatase subunits D/I family. ComM subfamily.</text>
</comment>
<reference evidence="4" key="1">
    <citation type="journal article" date="2019" name="Int. J. Syst. Evol. Microbiol.">
        <title>The Global Catalogue of Microorganisms (GCM) 10K type strain sequencing project: providing services to taxonomists for standard genome sequencing and annotation.</title>
        <authorList>
            <consortium name="The Broad Institute Genomics Platform"/>
            <consortium name="The Broad Institute Genome Sequencing Center for Infectious Disease"/>
            <person name="Wu L."/>
            <person name="Ma J."/>
        </authorList>
    </citation>
    <scope>NUCLEOTIDE SEQUENCE [LARGE SCALE GENOMIC DNA]</scope>
    <source>
        <strain evidence="4">ZS-22-S1</strain>
    </source>
</reference>
<dbReference type="CDD" id="cd00009">
    <property type="entry name" value="AAA"/>
    <property type="match status" value="1"/>
</dbReference>
<gene>
    <name evidence="3" type="ORF">ACFPCV_23135</name>
</gene>
<name>A0ABV9SA24_9PSEU</name>
<dbReference type="Pfam" id="PF13541">
    <property type="entry name" value="ChlI"/>
    <property type="match status" value="1"/>
</dbReference>
<dbReference type="Gene3D" id="3.40.50.300">
    <property type="entry name" value="P-loop containing nucleotide triphosphate hydrolases"/>
    <property type="match status" value="1"/>
</dbReference>
<dbReference type="SUPFAM" id="SSF52540">
    <property type="entry name" value="P-loop containing nucleoside triphosphate hydrolases"/>
    <property type="match status" value="1"/>
</dbReference>
<dbReference type="SUPFAM" id="SSF54211">
    <property type="entry name" value="Ribosomal protein S5 domain 2-like"/>
    <property type="match status" value="1"/>
</dbReference>
<dbReference type="PANTHER" id="PTHR32039">
    <property type="entry name" value="MAGNESIUM-CHELATASE SUBUNIT CHLI"/>
    <property type="match status" value="1"/>
</dbReference>
<protein>
    <submittedName>
        <fullName evidence="3">YifB family Mg chelatase-like AAA ATPase</fullName>
    </submittedName>
</protein>
<proteinExistence type="inferred from homology"/>
<dbReference type="InterPro" id="IPR014721">
    <property type="entry name" value="Ribsml_uS5_D2-typ_fold_subgr"/>
</dbReference>
<dbReference type="InterPro" id="IPR020568">
    <property type="entry name" value="Ribosomal_Su5_D2-typ_SF"/>
</dbReference>
<evidence type="ECO:0000259" key="2">
    <source>
        <dbReference type="SMART" id="SM00382"/>
    </source>
</evidence>
<dbReference type="NCBIfam" id="TIGR00368">
    <property type="entry name" value="YifB family Mg chelatase-like AAA ATPase"/>
    <property type="match status" value="1"/>
</dbReference>
<dbReference type="Proteomes" id="UP001595859">
    <property type="component" value="Unassembled WGS sequence"/>
</dbReference>
<dbReference type="Pfam" id="PF01078">
    <property type="entry name" value="Mg_chelatase"/>
    <property type="match status" value="1"/>
</dbReference>
<dbReference type="InterPro" id="IPR000523">
    <property type="entry name" value="Mg_chelatse_chII-like_cat_dom"/>
</dbReference>
<dbReference type="InterPro" id="IPR003593">
    <property type="entry name" value="AAA+_ATPase"/>
</dbReference>
<evidence type="ECO:0000313" key="4">
    <source>
        <dbReference type="Proteomes" id="UP001595859"/>
    </source>
</evidence>
<dbReference type="Gene3D" id="3.30.230.10">
    <property type="match status" value="1"/>
</dbReference>
<dbReference type="InterPro" id="IPR004482">
    <property type="entry name" value="Mg_chelat-rel"/>
</dbReference>
<keyword evidence="4" id="KW-1185">Reference proteome</keyword>
<evidence type="ECO:0000256" key="1">
    <source>
        <dbReference type="ARBA" id="ARBA00006354"/>
    </source>
</evidence>
<accession>A0ABV9SA24</accession>
<dbReference type="Pfam" id="PF13335">
    <property type="entry name" value="Mg_chelatase_C"/>
    <property type="match status" value="1"/>
</dbReference>
<dbReference type="InterPro" id="IPR045006">
    <property type="entry name" value="CHLI-like"/>
</dbReference>
<evidence type="ECO:0000313" key="3">
    <source>
        <dbReference type="EMBL" id="MFC4856411.1"/>
    </source>
</evidence>
<dbReference type="InterPro" id="IPR027417">
    <property type="entry name" value="P-loop_NTPase"/>
</dbReference>
<dbReference type="InterPro" id="IPR025158">
    <property type="entry name" value="Mg_chelat-rel_C"/>
</dbReference>
<dbReference type="EMBL" id="JBHSIS010000010">
    <property type="protein sequence ID" value="MFC4856411.1"/>
    <property type="molecule type" value="Genomic_DNA"/>
</dbReference>
<dbReference type="PANTHER" id="PTHR32039:SF7">
    <property type="entry name" value="COMPETENCE PROTEIN COMM"/>
    <property type="match status" value="1"/>
</dbReference>